<keyword evidence="2" id="KW-0732">Signal</keyword>
<keyword evidence="1" id="KW-1133">Transmembrane helix</keyword>
<sequence length="1118" mass="124950">MIRLLLKSILFVWITCFLVGFLIAESTTTRPNFETPSDYFLFRIKNGRTLPSISKRNPQSIPYLNKAQQRFTSKNPWNARYTEETPSSEQFMYDAVLAFDTYNLDYHPYVMDIGCTRNILYIRPDASVPNHVEMMKNHLAVGNLLVSSKKSFACYDHSLNDQAETDEKVLYRLVTKSELIYNKENGITYFQLETGKLSLLQVFSKLKLLKSRPLGYVAKNGRFSGSASNDKAFEIGWNVKRDSKGKILYTNNIPTYDQSSVTMSYSFLTFECTNCFFSFYAGYYIYIETDMPWEILDTARGTGFYALRVTLPTLKVTATGKYEREFELMKKKDFYTAAFAVGPLPVEMAIGMGVGLKIYLEASASVSFTSDYTRSGSAGFEYIEGNHKKTTTSGSVSGGLRVSEYLSLQTQAKATLEPTLYITFYELFPIIFKINPYINVKTQTNPKSGCKLGMNVYWGIDGEVGIDEIELYDYTIWDGYTYDFPIVSETAISSLCGICLKKSRRSIENTMAIDYIYDVSEMQNIVETITDNSTIVARQISIAADNFDYYDGITLNLGFTVACQISYGSVSYEISQESVQIPFQNLVAENTNIVKVIISKEETEQVSVNFNYYRSSIQFGKSVKIRSGLILIDIPSIVPDYLSFSLSVGQLTLNDGTLVGNLLEVKANSFPLFLTYTGSDSTLTVFPVYKGNSGKTVRHVFDGVQSRTAIMYVPNTGISQSLHSFVVTPILPKNADVTIKMLTGSSFSTASMIAMTSAVTLSKTGNSLNSIPKVIYLEVSGSFAELELLIEPLEIYQLDLTADTSFKYSTLSPFGLAIDRGNSFGSLGMVIGMENSTQGYIGYKLQSEENKLESLYTSKSSRTNVFGFSKQSNTGLMEGTVYMRVESRAVMRNLQDTVSGTIHFSELKNENITVSIKFTNNEGKYTDELEFSDLTKEHNIYLCVLVNDAQYTFNQHYIGNANSFVKFINSIKTQEEHSNWNNIILPMLSYSVSLNKHKVVLENPQTMKIKLPIYPNFETEKERVMFTKLSTHIFIPEPLQAQATGALNADNTGVTLTPGDIGAIIASVVGFAIIVVLVIALIVVIVLWKCTSNKAASNASTVSVTRDVEMQKPQATTN</sequence>
<feature type="signal peptide" evidence="2">
    <location>
        <begin position="1"/>
        <end position="24"/>
    </location>
</feature>
<organism evidence="4">
    <name type="scientific">Naegleria gruberi</name>
    <name type="common">Amoeba</name>
    <dbReference type="NCBI Taxonomy" id="5762"/>
    <lineage>
        <taxon>Eukaryota</taxon>
        <taxon>Discoba</taxon>
        <taxon>Heterolobosea</taxon>
        <taxon>Tetramitia</taxon>
        <taxon>Eutetramitia</taxon>
        <taxon>Vahlkampfiidae</taxon>
        <taxon>Naegleria</taxon>
    </lineage>
</organism>
<keyword evidence="1" id="KW-0472">Membrane</keyword>
<keyword evidence="1" id="KW-0812">Transmembrane</keyword>
<dbReference type="EMBL" id="GG738873">
    <property type="protein sequence ID" value="EFC43519.1"/>
    <property type="molecule type" value="Genomic_DNA"/>
</dbReference>
<proteinExistence type="predicted"/>
<dbReference type="Proteomes" id="UP000006671">
    <property type="component" value="Unassembled WGS sequence"/>
</dbReference>
<accession>D2VI31</accession>
<dbReference type="InParanoid" id="D2VI31"/>
<name>D2VI31_NAEGR</name>
<dbReference type="RefSeq" id="XP_002676263.1">
    <property type="nucleotide sequence ID" value="XM_002676217.1"/>
</dbReference>
<evidence type="ECO:0000313" key="4">
    <source>
        <dbReference type="Proteomes" id="UP000006671"/>
    </source>
</evidence>
<dbReference type="VEuPathDB" id="AmoebaDB:NAEGRDRAFT_68542"/>
<keyword evidence="4" id="KW-1185">Reference proteome</keyword>
<evidence type="ECO:0000313" key="3">
    <source>
        <dbReference type="EMBL" id="EFC43519.1"/>
    </source>
</evidence>
<gene>
    <name evidence="3" type="ORF">NAEGRDRAFT_68542</name>
</gene>
<evidence type="ECO:0000256" key="2">
    <source>
        <dbReference type="SAM" id="SignalP"/>
    </source>
</evidence>
<reference evidence="3 4" key="1">
    <citation type="journal article" date="2010" name="Cell">
        <title>The genome of Naegleria gruberi illuminates early eukaryotic versatility.</title>
        <authorList>
            <person name="Fritz-Laylin L.K."/>
            <person name="Prochnik S.E."/>
            <person name="Ginger M.L."/>
            <person name="Dacks J.B."/>
            <person name="Carpenter M.L."/>
            <person name="Field M.C."/>
            <person name="Kuo A."/>
            <person name="Paredez A."/>
            <person name="Chapman J."/>
            <person name="Pham J."/>
            <person name="Shu S."/>
            <person name="Neupane R."/>
            <person name="Cipriano M."/>
            <person name="Mancuso J."/>
            <person name="Tu H."/>
            <person name="Salamov A."/>
            <person name="Lindquist E."/>
            <person name="Shapiro H."/>
            <person name="Lucas S."/>
            <person name="Grigoriev I.V."/>
            <person name="Cande W.Z."/>
            <person name="Fulton C."/>
            <person name="Rokhsar D.S."/>
            <person name="Dawson S.C."/>
        </authorList>
    </citation>
    <scope>NUCLEOTIDE SEQUENCE [LARGE SCALE GENOMIC DNA]</scope>
    <source>
        <strain evidence="3 4">NEG-M</strain>
    </source>
</reference>
<dbReference type="AlphaFoldDB" id="D2VI31"/>
<dbReference type="GeneID" id="8853399"/>
<feature type="chain" id="PRO_5003037610" evidence="2">
    <location>
        <begin position="25"/>
        <end position="1118"/>
    </location>
</feature>
<dbReference type="KEGG" id="ngr:NAEGRDRAFT_68542"/>
<evidence type="ECO:0000256" key="1">
    <source>
        <dbReference type="SAM" id="Phobius"/>
    </source>
</evidence>
<dbReference type="OrthoDB" id="7887808at2759"/>
<protein>
    <submittedName>
        <fullName evidence="3">Predicted protein</fullName>
    </submittedName>
</protein>
<feature type="transmembrane region" description="Helical" evidence="1">
    <location>
        <begin position="1061"/>
        <end position="1088"/>
    </location>
</feature>